<evidence type="ECO:0000313" key="8">
    <source>
        <dbReference type="Proteomes" id="UP000435649"/>
    </source>
</evidence>
<dbReference type="Gene3D" id="3.90.180.10">
    <property type="entry name" value="Medium-chain alcohol dehydrogenases, catalytic domain"/>
    <property type="match status" value="1"/>
</dbReference>
<keyword evidence="5" id="KW-0560">Oxidoreductase</keyword>
<name>A0A844G7R3_9BACT</name>
<evidence type="ECO:0000313" key="7">
    <source>
        <dbReference type="EMBL" id="MST99406.1"/>
    </source>
</evidence>
<organism evidence="7 8">
    <name type="scientific">Victivallis lenta</name>
    <dbReference type="NCBI Taxonomy" id="2606640"/>
    <lineage>
        <taxon>Bacteria</taxon>
        <taxon>Pseudomonadati</taxon>
        <taxon>Lentisphaerota</taxon>
        <taxon>Lentisphaeria</taxon>
        <taxon>Victivallales</taxon>
        <taxon>Victivallaceae</taxon>
        <taxon>Victivallis</taxon>
    </lineage>
</organism>
<dbReference type="PANTHER" id="PTHR43350:SF19">
    <property type="entry name" value="D-GULOSIDE 3-DEHYDROGENASE"/>
    <property type="match status" value="1"/>
</dbReference>
<dbReference type="RefSeq" id="WP_154420604.1">
    <property type="nucleotide sequence ID" value="NZ_DBFCGB010000098.1"/>
</dbReference>
<evidence type="ECO:0000256" key="5">
    <source>
        <dbReference type="ARBA" id="ARBA00023002"/>
    </source>
</evidence>
<dbReference type="EMBL" id="VUNS01000036">
    <property type="protein sequence ID" value="MST99406.1"/>
    <property type="molecule type" value="Genomic_DNA"/>
</dbReference>
<evidence type="ECO:0000256" key="1">
    <source>
        <dbReference type="ARBA" id="ARBA00001947"/>
    </source>
</evidence>
<dbReference type="GO" id="GO:0016491">
    <property type="term" value="F:oxidoreductase activity"/>
    <property type="evidence" value="ECO:0007669"/>
    <property type="project" value="UniProtKB-KW"/>
</dbReference>
<protein>
    <submittedName>
        <fullName evidence="7">Zinc-binding dehydrogenase</fullName>
    </submittedName>
</protein>
<accession>A0A844G7R3</accession>
<dbReference type="Pfam" id="PF00107">
    <property type="entry name" value="ADH_zinc_N"/>
    <property type="match status" value="1"/>
</dbReference>
<dbReference type="SUPFAM" id="SSF51735">
    <property type="entry name" value="NAD(P)-binding Rossmann-fold domains"/>
    <property type="match status" value="1"/>
</dbReference>
<dbReference type="Gene3D" id="3.40.50.720">
    <property type="entry name" value="NAD(P)-binding Rossmann-like Domain"/>
    <property type="match status" value="1"/>
</dbReference>
<comment type="caution">
    <text evidence="7">The sequence shown here is derived from an EMBL/GenBank/DDBJ whole genome shotgun (WGS) entry which is preliminary data.</text>
</comment>
<comment type="cofactor">
    <cofactor evidence="1">
        <name>Zn(2+)</name>
        <dbReference type="ChEBI" id="CHEBI:29105"/>
    </cofactor>
</comment>
<sequence length="320" mass="34952">MIRKILTFNGLDNVSFTTEEYVPPEGGCVLFTDFSTVSPGTELFSIREGRPVQPGYIRTGHTADGQHCFVFPSMAESSAGHCNLHAPGPGSLLLPLPDGLPPELAGFLRFINIGLHPFCRRKPLPERVAVIGLGPVGNLAAQTSKLLGCDTTGVDPSPGRRKLAARCGIGRAIPPEDFNTRERQFDLVIDTVCSSSSLEASARSLKDGGGCSMVGIVKDGPFAASQLCREIWNRDLHFESGWEMKNPLSRTEQNLKRGLNWVLAGGYTLRPLLSGIVEPEPEAIRAAYRNLADHPGDCFCYAIDWRRLSERSSRRRAGYQ</sequence>
<evidence type="ECO:0000256" key="4">
    <source>
        <dbReference type="ARBA" id="ARBA00022833"/>
    </source>
</evidence>
<keyword evidence="8" id="KW-1185">Reference proteome</keyword>
<dbReference type="InterPro" id="IPR036291">
    <property type="entry name" value="NAD(P)-bd_dom_sf"/>
</dbReference>
<gene>
    <name evidence="7" type="ORF">FYJ85_20475</name>
</gene>
<evidence type="ECO:0000256" key="2">
    <source>
        <dbReference type="ARBA" id="ARBA00008072"/>
    </source>
</evidence>
<feature type="domain" description="Alcohol dehydrogenase-like C-terminal" evidence="6">
    <location>
        <begin position="135"/>
        <end position="221"/>
    </location>
</feature>
<evidence type="ECO:0000259" key="6">
    <source>
        <dbReference type="Pfam" id="PF00107"/>
    </source>
</evidence>
<keyword evidence="4" id="KW-0862">Zinc</keyword>
<reference evidence="7 8" key="1">
    <citation type="submission" date="2019-08" db="EMBL/GenBank/DDBJ databases">
        <title>In-depth cultivation of the pig gut microbiome towards novel bacterial diversity and tailored functional studies.</title>
        <authorList>
            <person name="Wylensek D."/>
            <person name="Hitch T.C.A."/>
            <person name="Clavel T."/>
        </authorList>
    </citation>
    <scope>NUCLEOTIDE SEQUENCE [LARGE SCALE GENOMIC DNA]</scope>
    <source>
        <strain evidence="7 8">BBE-744-WT-12</strain>
    </source>
</reference>
<dbReference type="AlphaFoldDB" id="A0A844G7R3"/>
<comment type="similarity">
    <text evidence="2">Belongs to the zinc-containing alcohol dehydrogenase family.</text>
</comment>
<evidence type="ECO:0000256" key="3">
    <source>
        <dbReference type="ARBA" id="ARBA00022723"/>
    </source>
</evidence>
<dbReference type="Proteomes" id="UP000435649">
    <property type="component" value="Unassembled WGS sequence"/>
</dbReference>
<keyword evidence="3" id="KW-0479">Metal-binding</keyword>
<dbReference type="PANTHER" id="PTHR43350">
    <property type="entry name" value="NAD-DEPENDENT ALCOHOL DEHYDROGENASE"/>
    <property type="match status" value="1"/>
</dbReference>
<proteinExistence type="inferred from homology"/>
<dbReference type="GO" id="GO:0046872">
    <property type="term" value="F:metal ion binding"/>
    <property type="evidence" value="ECO:0007669"/>
    <property type="project" value="UniProtKB-KW"/>
</dbReference>
<dbReference type="InterPro" id="IPR013149">
    <property type="entry name" value="ADH-like_C"/>
</dbReference>